<dbReference type="InterPro" id="IPR000558">
    <property type="entry name" value="Histone_H2B"/>
</dbReference>
<dbReference type="OrthoDB" id="1166527at2759"/>
<dbReference type="InterPro" id="IPR007125">
    <property type="entry name" value="H2A/H2B/H3"/>
</dbReference>
<sequence length="112" mass="12766">MASKKTGKKESKPDKPIEKPIKKIGKKMKKKNYQSFSIYIYKLLKSLENAKNVGISRKTMQIMNSLLLDMIEEIATTASRFAVHGKKTLGSREIQYAIKLLMPLELAKHTNL</sequence>
<dbReference type="PANTHER" id="PTHR23428">
    <property type="entry name" value="HISTONE H2B"/>
    <property type="match status" value="1"/>
</dbReference>
<dbReference type="Pfam" id="PF00125">
    <property type="entry name" value="Histone"/>
    <property type="match status" value="1"/>
</dbReference>
<dbReference type="PRINTS" id="PR00621">
    <property type="entry name" value="HISTONEH2B"/>
</dbReference>
<dbReference type="STRING" id="151549.A0A4C1SIP8"/>
<dbReference type="GO" id="GO:0030527">
    <property type="term" value="F:structural constituent of chromatin"/>
    <property type="evidence" value="ECO:0007669"/>
    <property type="project" value="InterPro"/>
</dbReference>
<evidence type="ECO:0000259" key="3">
    <source>
        <dbReference type="Pfam" id="PF00125"/>
    </source>
</evidence>
<keyword evidence="5" id="KW-1185">Reference proteome</keyword>
<feature type="region of interest" description="Disordered" evidence="2">
    <location>
        <begin position="1"/>
        <end position="30"/>
    </location>
</feature>
<feature type="compositionally biased region" description="Basic and acidic residues" evidence="2">
    <location>
        <begin position="8"/>
        <end position="21"/>
    </location>
</feature>
<dbReference type="Proteomes" id="UP000299102">
    <property type="component" value="Unassembled WGS sequence"/>
</dbReference>
<comment type="similarity">
    <text evidence="1">Belongs to the histone H2B family.</text>
</comment>
<evidence type="ECO:0000313" key="4">
    <source>
        <dbReference type="EMBL" id="GBP01010.1"/>
    </source>
</evidence>
<protein>
    <submittedName>
        <fullName evidence="4">Histone H2B type 1-A</fullName>
    </submittedName>
</protein>
<accession>A0A4C1SIP8</accession>
<gene>
    <name evidence="4" type="primary">HIST1H2BA</name>
    <name evidence="4" type="ORF">EVAR_2290_1</name>
</gene>
<comment type="caution">
    <text evidence="4">The sequence shown here is derived from an EMBL/GenBank/DDBJ whole genome shotgun (WGS) entry which is preliminary data.</text>
</comment>
<dbReference type="Gene3D" id="1.10.20.10">
    <property type="entry name" value="Histone, subunit A"/>
    <property type="match status" value="1"/>
</dbReference>
<dbReference type="SUPFAM" id="SSF47113">
    <property type="entry name" value="Histone-fold"/>
    <property type="match status" value="1"/>
</dbReference>
<organism evidence="4 5">
    <name type="scientific">Eumeta variegata</name>
    <name type="common">Bagworm moth</name>
    <name type="synonym">Eumeta japonica</name>
    <dbReference type="NCBI Taxonomy" id="151549"/>
    <lineage>
        <taxon>Eukaryota</taxon>
        <taxon>Metazoa</taxon>
        <taxon>Ecdysozoa</taxon>
        <taxon>Arthropoda</taxon>
        <taxon>Hexapoda</taxon>
        <taxon>Insecta</taxon>
        <taxon>Pterygota</taxon>
        <taxon>Neoptera</taxon>
        <taxon>Endopterygota</taxon>
        <taxon>Lepidoptera</taxon>
        <taxon>Glossata</taxon>
        <taxon>Ditrysia</taxon>
        <taxon>Tineoidea</taxon>
        <taxon>Psychidae</taxon>
        <taxon>Oiketicinae</taxon>
        <taxon>Eumeta</taxon>
    </lineage>
</organism>
<evidence type="ECO:0000256" key="1">
    <source>
        <dbReference type="ARBA" id="ARBA00006846"/>
    </source>
</evidence>
<proteinExistence type="inferred from homology"/>
<dbReference type="CDD" id="cd22910">
    <property type="entry name" value="HFD_H2B"/>
    <property type="match status" value="1"/>
</dbReference>
<dbReference type="InterPro" id="IPR009072">
    <property type="entry name" value="Histone-fold"/>
</dbReference>
<dbReference type="EMBL" id="BGZK01000007">
    <property type="protein sequence ID" value="GBP01010.1"/>
    <property type="molecule type" value="Genomic_DNA"/>
</dbReference>
<name>A0A4C1SIP8_EUMVA</name>
<dbReference type="SMART" id="SM00427">
    <property type="entry name" value="H2B"/>
    <property type="match status" value="1"/>
</dbReference>
<evidence type="ECO:0000313" key="5">
    <source>
        <dbReference type="Proteomes" id="UP000299102"/>
    </source>
</evidence>
<evidence type="ECO:0000256" key="2">
    <source>
        <dbReference type="SAM" id="MobiDB-lite"/>
    </source>
</evidence>
<dbReference type="GO" id="GO:0000786">
    <property type="term" value="C:nucleosome"/>
    <property type="evidence" value="ECO:0007669"/>
    <property type="project" value="InterPro"/>
</dbReference>
<dbReference type="AlphaFoldDB" id="A0A4C1SIP8"/>
<dbReference type="GO" id="GO:0046982">
    <property type="term" value="F:protein heterodimerization activity"/>
    <property type="evidence" value="ECO:0007669"/>
    <property type="project" value="InterPro"/>
</dbReference>
<reference evidence="4 5" key="1">
    <citation type="journal article" date="2019" name="Commun. Biol.">
        <title>The bagworm genome reveals a unique fibroin gene that provides high tensile strength.</title>
        <authorList>
            <person name="Kono N."/>
            <person name="Nakamura H."/>
            <person name="Ohtoshi R."/>
            <person name="Tomita M."/>
            <person name="Numata K."/>
            <person name="Arakawa K."/>
        </authorList>
    </citation>
    <scope>NUCLEOTIDE SEQUENCE [LARGE SCALE GENOMIC DNA]</scope>
</reference>
<dbReference type="GO" id="GO:0003677">
    <property type="term" value="F:DNA binding"/>
    <property type="evidence" value="ECO:0007669"/>
    <property type="project" value="InterPro"/>
</dbReference>
<feature type="domain" description="Core Histone H2A/H2B/H3" evidence="3">
    <location>
        <begin position="22"/>
        <end position="100"/>
    </location>
</feature>